<dbReference type="GO" id="GO:0004642">
    <property type="term" value="F:phosphoribosylformylglycinamidine synthase activity"/>
    <property type="evidence" value="ECO:0007669"/>
    <property type="project" value="UniProtKB-UniRule"/>
</dbReference>
<dbReference type="GO" id="GO:0005737">
    <property type="term" value="C:cytoplasm"/>
    <property type="evidence" value="ECO:0007669"/>
    <property type="project" value="TreeGrafter"/>
</dbReference>
<evidence type="ECO:0000259" key="10">
    <source>
        <dbReference type="Pfam" id="PF02769"/>
    </source>
</evidence>
<keyword evidence="8" id="KW-0315">Glutamine amidotransferase</keyword>
<dbReference type="UniPathway" id="UPA00074">
    <property type="reaction ID" value="UER00128"/>
</dbReference>
<dbReference type="InterPro" id="IPR055181">
    <property type="entry name" value="FGAR-AT_PurM_N-like"/>
</dbReference>
<dbReference type="InterPro" id="IPR010918">
    <property type="entry name" value="PurM-like_C_dom"/>
</dbReference>
<dbReference type="InterPro" id="IPR040707">
    <property type="entry name" value="FGAR-AT_N"/>
</dbReference>
<dbReference type="NCBIfam" id="TIGR01735">
    <property type="entry name" value="FGAM_synt"/>
    <property type="match status" value="1"/>
</dbReference>
<comment type="similarity">
    <text evidence="2">In the N-terminal section; belongs to the FGAMS family.</text>
</comment>
<evidence type="ECO:0000256" key="9">
    <source>
        <dbReference type="NCBIfam" id="TIGR01735"/>
    </source>
</evidence>
<reference evidence="13" key="1">
    <citation type="journal article" date="2015" name="Nature">
        <title>rRNA introns, odd ribosomes, and small enigmatic genomes across a large radiation of phyla.</title>
        <authorList>
            <person name="Brown C.T."/>
            <person name="Hug L.A."/>
            <person name="Thomas B.C."/>
            <person name="Sharon I."/>
            <person name="Castelle C.J."/>
            <person name="Singh A."/>
            <person name="Wilkins M.J."/>
            <person name="Williams K.H."/>
            <person name="Banfield J.F."/>
        </authorList>
    </citation>
    <scope>NUCLEOTIDE SEQUENCE [LARGE SCALE GENOMIC DNA]</scope>
</reference>
<evidence type="ECO:0000256" key="6">
    <source>
        <dbReference type="ARBA" id="ARBA00022755"/>
    </source>
</evidence>
<dbReference type="InterPro" id="IPR036604">
    <property type="entry name" value="PurS-like_sf"/>
</dbReference>
<keyword evidence="6" id="KW-0658">Purine biosynthesis</keyword>
<dbReference type="InterPro" id="IPR010073">
    <property type="entry name" value="PurL_large"/>
</dbReference>
<dbReference type="InterPro" id="IPR036921">
    <property type="entry name" value="PurM-like_N_sf"/>
</dbReference>
<gene>
    <name evidence="13" type="ORF">UT18_C0012G0035</name>
</gene>
<comment type="pathway">
    <text evidence="1">Purine metabolism; IMP biosynthesis via de novo pathway; 5-amino-1-(5-phospho-D-ribosyl)imidazole from N(2)-formyl-N(1)-(5-phospho-D-ribosyl)glycinamide: step 1/2.</text>
</comment>
<accession>A0A0G0LQN0</accession>
<dbReference type="EC" id="6.3.5.3" evidence="3 9"/>
<dbReference type="Pfam" id="PF02769">
    <property type="entry name" value="AIRS_C"/>
    <property type="match status" value="2"/>
</dbReference>
<evidence type="ECO:0000256" key="7">
    <source>
        <dbReference type="ARBA" id="ARBA00022840"/>
    </source>
</evidence>
<keyword evidence="4" id="KW-0436">Ligase</keyword>
<sequence>MEITRFYRKPALSVSGTRQLLDHVQNVLGFEVPRIRTETCYYVESDKPLTRGEIAKMRYLLAETFEPQNLARVTFLSKNSRKHKTILEVGSRLSFETPWSSSAVAICHRCGITKVNRIERSVRIALPVKVSDSQKMDILKPLYDRMTQAIYDKPLRSFDLGVVPEPVRTIPVLEEGPEVLYRFNVELGCAWDDADIMDYIYPMFAHDLKRNPTDVELFQIAQSTTAEHSRHWFFKGELVIDGEPVPEKDLMEIIKTPWKRNPGNSVIAFDDDSSAIRGSKVKLLMASDPSKPSQIVTKEVVAHPTLTAETHNFPSGIAPYPGAATGTGGRIRDNQAVGRGGLVGVGGTMYCVGHLRIPGYDLPWEQDGWWHSRDLASPLDIKIKASNGASDYGNCFGEPVIYGSARSFAMKTLDSEYRAWHKPIMYTVGAGRILDDHIKKGQPESGMIVAQVGGPPYLIGMGGGSASSMSQGENKEDLNHNAAQRGNPEMEQRMNRFMRACIELGEANPIISAHDLGAGGDCNALPEIVDPAGAIIKLRNIPVGDKTLSVLGIWGNESQERNAILVWPDKLELLKKIASRENVPLAVVGEVTGDGQLVVVDDNDGSTPVNLPLGKILGELPRKTFRLTRKKPVLKPLEIPKDLTVDGALCEVMRLVSVGSKRFLTTKVDRSVTGLIAQQQCVGPNQLTLSDYAVIADSYQEKTSGVALSIGEKPIIGLINPKAGVRMSFAEALFNMAPAVITKREDIRLSLNWMALAKKDGEGADIYDGACAARDICLDWKIAIDGGKDSLSMASKVTDPYGNVHTAKAPMEAVAAFYAPMPDVTCKVTPDLKEEGNFLLLIDSARGKNRLGGSAFAYVNGQLGDEVPDVDDPMLVKRSFEAIQELVKAGMIVSAHDRIGDGGLLVNILEMAFAGNCGLNLDLTSYSSEMFEVLFSEEAGMIVECKKLGEVMAFLAKRDIPSVHLGEVGRQNGMISLNFNNETVLQKRMVNLREIWEETSSRIDELQANPECVRQERSVNSLLIRPLPHKVTFQPISTSSSILNHPDKPKVAMLREQGTNGDREMTAAFMAAGFDVWDVITTDIIEKRITMDSFRGLVLPGGFSFGDVLDAGKGWAAVARFNPILANELAMFFARPDTFSFGVCNGCQAMALIGVPGFDLPDEKKFRFIQNVSDRFESRYSAVKIMDSPAIMLKGMAGSILPIWVAHGEGRFYCPDEEVLDEILFNNLAPIRYVDSCGSQTTVYPFNPNGSTDGIAAICSSDGRHLIMMPHPERGYIKWQLAHISKEWQSFDVSPLLRMFQNAYAWCMPN</sequence>
<dbReference type="Proteomes" id="UP000034207">
    <property type="component" value="Unassembled WGS sequence"/>
</dbReference>
<dbReference type="FunFam" id="3.90.650.10:FF:000024">
    <property type="entry name" value="Phosphoribosylformylglycinamidine synthase"/>
    <property type="match status" value="1"/>
</dbReference>
<dbReference type="SUPFAM" id="SSF55326">
    <property type="entry name" value="PurM N-terminal domain-like"/>
    <property type="match status" value="2"/>
</dbReference>
<feature type="domain" description="Phosphoribosylformylglycinamidine synthase N-terminal" evidence="11">
    <location>
        <begin position="39"/>
        <end position="153"/>
    </location>
</feature>
<feature type="domain" description="FGAR-AT PurM N-terminal-like" evidence="12">
    <location>
        <begin position="660"/>
        <end position="819"/>
    </location>
</feature>
<dbReference type="SUPFAM" id="SSF52317">
    <property type="entry name" value="Class I glutamine amidotransferase-like"/>
    <property type="match status" value="1"/>
</dbReference>
<name>A0A0G0LQN0_UNCC2</name>
<evidence type="ECO:0000256" key="4">
    <source>
        <dbReference type="ARBA" id="ARBA00022598"/>
    </source>
</evidence>
<dbReference type="SUPFAM" id="SSF82697">
    <property type="entry name" value="PurS-like"/>
    <property type="match status" value="1"/>
</dbReference>
<dbReference type="Gene3D" id="3.90.650.10">
    <property type="entry name" value="PurM-like C-terminal domain"/>
    <property type="match status" value="2"/>
</dbReference>
<organism evidence="13 14">
    <name type="scientific">candidate division CPR2 bacterium GW2011_GWC2_39_10</name>
    <dbReference type="NCBI Taxonomy" id="1618345"/>
    <lineage>
        <taxon>Bacteria</taxon>
        <taxon>Bacteria division CPR2</taxon>
    </lineage>
</organism>
<dbReference type="EMBL" id="LBVV01000012">
    <property type="protein sequence ID" value="KKQ94183.1"/>
    <property type="molecule type" value="Genomic_DNA"/>
</dbReference>
<dbReference type="SMART" id="SM01211">
    <property type="entry name" value="GATase_5"/>
    <property type="match status" value="1"/>
</dbReference>
<dbReference type="GO" id="GO:0005524">
    <property type="term" value="F:ATP binding"/>
    <property type="evidence" value="ECO:0007669"/>
    <property type="project" value="UniProtKB-KW"/>
</dbReference>
<dbReference type="NCBIfam" id="NF003672">
    <property type="entry name" value="PRK05297.1"/>
    <property type="match status" value="1"/>
</dbReference>
<proteinExistence type="inferred from homology"/>
<evidence type="ECO:0000256" key="1">
    <source>
        <dbReference type="ARBA" id="ARBA00004920"/>
    </source>
</evidence>
<protein>
    <recommendedName>
        <fullName evidence="3 9">Phosphoribosylformylglycinamidine synthase</fullName>
        <ecNumber evidence="3 9">6.3.5.3</ecNumber>
    </recommendedName>
</protein>
<evidence type="ECO:0000256" key="2">
    <source>
        <dbReference type="ARBA" id="ARBA00008608"/>
    </source>
</evidence>
<evidence type="ECO:0000313" key="14">
    <source>
        <dbReference type="Proteomes" id="UP000034207"/>
    </source>
</evidence>
<comment type="caution">
    <text evidence="13">The sequence shown here is derived from an EMBL/GenBank/DDBJ whole genome shotgun (WGS) entry which is preliminary data.</text>
</comment>
<dbReference type="PATRIC" id="fig|1618345.3.peg.777"/>
<evidence type="ECO:0000259" key="12">
    <source>
        <dbReference type="Pfam" id="PF22689"/>
    </source>
</evidence>
<dbReference type="Gene3D" id="1.10.8.750">
    <property type="entry name" value="Phosphoribosylformylglycinamidine synthase, linker domain"/>
    <property type="match status" value="1"/>
</dbReference>
<dbReference type="PROSITE" id="PS51273">
    <property type="entry name" value="GATASE_TYPE_1"/>
    <property type="match status" value="1"/>
</dbReference>
<feature type="domain" description="PurM-like C-terminal" evidence="10">
    <location>
        <begin position="834"/>
        <end position="972"/>
    </location>
</feature>
<feature type="domain" description="PurM-like C-terminal" evidence="10">
    <location>
        <begin position="446"/>
        <end position="601"/>
    </location>
</feature>
<dbReference type="Gene3D" id="3.30.1330.10">
    <property type="entry name" value="PurM-like, N-terminal domain"/>
    <property type="match status" value="2"/>
</dbReference>
<dbReference type="CDD" id="cd01740">
    <property type="entry name" value="GATase1_FGAR_AT"/>
    <property type="match status" value="1"/>
</dbReference>
<dbReference type="InterPro" id="IPR029062">
    <property type="entry name" value="Class_I_gatase-like"/>
</dbReference>
<dbReference type="Pfam" id="PF22689">
    <property type="entry name" value="FGAR-AT_PurM_N-like"/>
    <property type="match status" value="1"/>
</dbReference>
<evidence type="ECO:0000313" key="13">
    <source>
        <dbReference type="EMBL" id="KKQ94183.1"/>
    </source>
</evidence>
<evidence type="ECO:0000256" key="5">
    <source>
        <dbReference type="ARBA" id="ARBA00022741"/>
    </source>
</evidence>
<keyword evidence="5" id="KW-0547">Nucleotide-binding</keyword>
<dbReference type="PANTHER" id="PTHR10099:SF1">
    <property type="entry name" value="PHOSPHORIBOSYLFORMYLGLYCINAMIDINE SYNTHASE"/>
    <property type="match status" value="1"/>
</dbReference>
<keyword evidence="7" id="KW-0067">ATP-binding</keyword>
<dbReference type="Pfam" id="PF13507">
    <property type="entry name" value="GATase_5"/>
    <property type="match status" value="1"/>
</dbReference>
<dbReference type="InterPro" id="IPR036676">
    <property type="entry name" value="PurM-like_C_sf"/>
</dbReference>
<dbReference type="GO" id="GO:0006189">
    <property type="term" value="P:'de novo' IMP biosynthetic process"/>
    <property type="evidence" value="ECO:0007669"/>
    <property type="project" value="UniProtKB-UniRule"/>
</dbReference>
<dbReference type="SUPFAM" id="SSF56042">
    <property type="entry name" value="PurM C-terminal domain-like"/>
    <property type="match status" value="2"/>
</dbReference>
<dbReference type="PANTHER" id="PTHR10099">
    <property type="entry name" value="PHOSPHORIBOSYLFORMYLGLYCINAMIDINE SYNTHASE"/>
    <property type="match status" value="1"/>
</dbReference>
<dbReference type="Pfam" id="PF18076">
    <property type="entry name" value="FGAR-AT_N"/>
    <property type="match status" value="1"/>
</dbReference>
<evidence type="ECO:0000256" key="3">
    <source>
        <dbReference type="ARBA" id="ARBA00012747"/>
    </source>
</evidence>
<dbReference type="STRING" id="1618345.UT18_C0012G0035"/>
<dbReference type="SUPFAM" id="SSF109736">
    <property type="entry name" value="FGAM synthase PurL, linker domain"/>
    <property type="match status" value="1"/>
</dbReference>
<evidence type="ECO:0000259" key="11">
    <source>
        <dbReference type="Pfam" id="PF18076"/>
    </source>
</evidence>
<dbReference type="CDD" id="cd02204">
    <property type="entry name" value="PurL_repeat2"/>
    <property type="match status" value="1"/>
</dbReference>
<dbReference type="Gene3D" id="3.40.50.880">
    <property type="match status" value="1"/>
</dbReference>
<evidence type="ECO:0000256" key="8">
    <source>
        <dbReference type="ARBA" id="ARBA00022962"/>
    </source>
</evidence>